<keyword evidence="1" id="KW-1133">Transmembrane helix</keyword>
<evidence type="ECO:0000256" key="1">
    <source>
        <dbReference type="SAM" id="Phobius"/>
    </source>
</evidence>
<keyword evidence="3" id="KW-1185">Reference proteome</keyword>
<evidence type="ECO:0000313" key="2">
    <source>
        <dbReference type="EMBL" id="QBN20441.1"/>
    </source>
</evidence>
<evidence type="ECO:0000313" key="3">
    <source>
        <dbReference type="Proteomes" id="UP000291124"/>
    </source>
</evidence>
<dbReference type="KEGG" id="fnk:E1750_17135"/>
<organism evidence="2 3">
    <name type="scientific">Flavobacterium nackdongense</name>
    <dbReference type="NCBI Taxonomy" id="2547394"/>
    <lineage>
        <taxon>Bacteria</taxon>
        <taxon>Pseudomonadati</taxon>
        <taxon>Bacteroidota</taxon>
        <taxon>Flavobacteriia</taxon>
        <taxon>Flavobacteriales</taxon>
        <taxon>Flavobacteriaceae</taxon>
        <taxon>Flavobacterium</taxon>
    </lineage>
</organism>
<gene>
    <name evidence="2" type="ORF">E1750_17135</name>
</gene>
<dbReference type="AlphaFoldDB" id="A0A4P6YB98"/>
<sequence length="161" mass="19002">MKIISTNSNEIQFDKQLMTENGLVVQYKKNEWNEIPFSDLDKIYIKVYQSKLKNISILFPVLLAFLFIEYAQLDITMFMALFPVFPFFLKINYFRRFAVLVQLKNGRQYRKNFPVKKKYKHIEFINAVKTGVQKNAGSNEKYQLSILPSEVSSLKKLNRAN</sequence>
<protein>
    <submittedName>
        <fullName evidence="2">Uncharacterized protein</fullName>
    </submittedName>
</protein>
<dbReference type="OrthoDB" id="1351461at2"/>
<feature type="transmembrane region" description="Helical" evidence="1">
    <location>
        <begin position="77"/>
        <end position="94"/>
    </location>
</feature>
<accession>A0A4P6YB98</accession>
<keyword evidence="1" id="KW-0472">Membrane</keyword>
<name>A0A4P6YB98_9FLAO</name>
<dbReference type="RefSeq" id="WP_133277941.1">
    <property type="nucleotide sequence ID" value="NZ_CP037933.1"/>
</dbReference>
<keyword evidence="1" id="KW-0812">Transmembrane</keyword>
<reference evidence="3" key="1">
    <citation type="submission" date="2019-03" db="EMBL/GenBank/DDBJ databases">
        <title>Flavobacterium sp.</title>
        <authorList>
            <person name="Kim H."/>
        </authorList>
    </citation>
    <scope>NUCLEOTIDE SEQUENCE [LARGE SCALE GENOMIC DNA]</scope>
    <source>
        <strain evidence="3">GS13</strain>
    </source>
</reference>
<proteinExistence type="predicted"/>
<feature type="transmembrane region" description="Helical" evidence="1">
    <location>
        <begin position="52"/>
        <end position="71"/>
    </location>
</feature>
<dbReference type="Proteomes" id="UP000291124">
    <property type="component" value="Chromosome"/>
</dbReference>
<dbReference type="EMBL" id="CP037933">
    <property type="protein sequence ID" value="QBN20441.1"/>
    <property type="molecule type" value="Genomic_DNA"/>
</dbReference>